<gene>
    <name evidence="1" type="ORF">GPM918_LOCUS45596</name>
    <name evidence="2" type="ORF">SRO942_LOCUS48241</name>
</gene>
<keyword evidence="3" id="KW-1185">Reference proteome</keyword>
<dbReference type="Proteomes" id="UP000681722">
    <property type="component" value="Unassembled WGS sequence"/>
</dbReference>
<accession>A0A816EU18</accession>
<dbReference type="EMBL" id="CAJNOQ010052114">
    <property type="protein sequence ID" value="CAF1652611.1"/>
    <property type="molecule type" value="Genomic_DNA"/>
</dbReference>
<evidence type="ECO:0000313" key="1">
    <source>
        <dbReference type="EMBL" id="CAF1652611.1"/>
    </source>
</evidence>
<proteinExistence type="predicted"/>
<dbReference type="EMBL" id="CAJOBC010123220">
    <property type="protein sequence ID" value="CAF4583780.1"/>
    <property type="molecule type" value="Genomic_DNA"/>
</dbReference>
<evidence type="ECO:0000313" key="2">
    <source>
        <dbReference type="EMBL" id="CAF4583780.1"/>
    </source>
</evidence>
<reference evidence="1" key="1">
    <citation type="submission" date="2021-02" db="EMBL/GenBank/DDBJ databases">
        <authorList>
            <person name="Nowell W R."/>
        </authorList>
    </citation>
    <scope>NUCLEOTIDE SEQUENCE</scope>
</reference>
<organism evidence="1 3">
    <name type="scientific">Didymodactylos carnosus</name>
    <dbReference type="NCBI Taxonomy" id="1234261"/>
    <lineage>
        <taxon>Eukaryota</taxon>
        <taxon>Metazoa</taxon>
        <taxon>Spiralia</taxon>
        <taxon>Gnathifera</taxon>
        <taxon>Rotifera</taxon>
        <taxon>Eurotatoria</taxon>
        <taxon>Bdelloidea</taxon>
        <taxon>Philodinida</taxon>
        <taxon>Philodinidae</taxon>
        <taxon>Didymodactylos</taxon>
    </lineage>
</organism>
<evidence type="ECO:0000313" key="3">
    <source>
        <dbReference type="Proteomes" id="UP000663829"/>
    </source>
</evidence>
<comment type="caution">
    <text evidence="1">The sequence shown here is derived from an EMBL/GenBank/DDBJ whole genome shotgun (WGS) entry which is preliminary data.</text>
</comment>
<protein>
    <submittedName>
        <fullName evidence="1">Uncharacterized protein</fullName>
    </submittedName>
</protein>
<sequence>MHRKAPIALIELVSADTTTHSHNLRSRTQCKLPTLTMGLQVFEKSFIRTRIPDIVDRTNEVNFCRMRIGFSQLKFDLFTHTLVSDPSCSCGADESAVHFLINCRQI</sequence>
<dbReference type="AlphaFoldDB" id="A0A816EU18"/>
<name>A0A816EU18_9BILA</name>
<dbReference type="Proteomes" id="UP000663829">
    <property type="component" value="Unassembled WGS sequence"/>
</dbReference>